<dbReference type="AlphaFoldDB" id="A0AAU7ZRH2"/>
<protein>
    <submittedName>
        <fullName evidence="2">MBL fold metallo-hydrolase</fullName>
    </submittedName>
</protein>
<feature type="domain" description="Metallo-beta-lactamase" evidence="1">
    <location>
        <begin position="7"/>
        <end position="181"/>
    </location>
</feature>
<gene>
    <name evidence="2" type="ORF">RBB77_01320</name>
</gene>
<dbReference type="Gene3D" id="3.60.15.10">
    <property type="entry name" value="Ribonuclease Z/Hydroxyacylglutathione hydrolase-like"/>
    <property type="match status" value="1"/>
</dbReference>
<dbReference type="SUPFAM" id="SSF56281">
    <property type="entry name" value="Metallo-hydrolase/oxidoreductase"/>
    <property type="match status" value="1"/>
</dbReference>
<proteinExistence type="predicted"/>
<dbReference type="PANTHER" id="PTHR43546:SF3">
    <property type="entry name" value="UPF0173 METAL-DEPENDENT HYDROLASE MJ1163"/>
    <property type="match status" value="1"/>
</dbReference>
<dbReference type="KEGG" id="tpsc:RBB77_01320"/>
<dbReference type="EMBL" id="CP132942">
    <property type="protein sequence ID" value="XCB33551.1"/>
    <property type="molecule type" value="Genomic_DNA"/>
</dbReference>
<dbReference type="InterPro" id="IPR036866">
    <property type="entry name" value="RibonucZ/Hydroxyglut_hydro"/>
</dbReference>
<evidence type="ECO:0000259" key="1">
    <source>
        <dbReference type="SMART" id="SM00849"/>
    </source>
</evidence>
<name>A0AAU7ZRH2_9BACT</name>
<reference evidence="2" key="1">
    <citation type="submission" date="2023-08" db="EMBL/GenBank/DDBJ databases">
        <authorList>
            <person name="Messyasz A."/>
            <person name="Mannisto M.K."/>
            <person name="Kerkhof L.J."/>
            <person name="Haggblom M."/>
        </authorList>
    </citation>
    <scope>NUCLEOTIDE SEQUENCE</scope>
    <source>
        <strain evidence="2">X5P6</strain>
    </source>
</reference>
<dbReference type="InterPro" id="IPR050114">
    <property type="entry name" value="UPF0173_UPF0282_UlaG_hydrolase"/>
</dbReference>
<organism evidence="2">
    <name type="scientific">Tunturiibacter psychrotolerans</name>
    <dbReference type="NCBI Taxonomy" id="3069686"/>
    <lineage>
        <taxon>Bacteria</taxon>
        <taxon>Pseudomonadati</taxon>
        <taxon>Acidobacteriota</taxon>
        <taxon>Terriglobia</taxon>
        <taxon>Terriglobales</taxon>
        <taxon>Acidobacteriaceae</taxon>
        <taxon>Tunturiibacter</taxon>
    </lineage>
</organism>
<dbReference type="SMART" id="SM00849">
    <property type="entry name" value="Lactamase_B"/>
    <property type="match status" value="1"/>
</dbReference>
<dbReference type="InterPro" id="IPR001279">
    <property type="entry name" value="Metallo-B-lactamas"/>
</dbReference>
<sequence length="223" mass="24455">MRISKFIHSCVLIEQADSRILFDPGKFCFVEGLVQPGQFQNLTAILLSHGHPDHLDAGSLRKILDANPQAELLTNKPTATELASADIRASLFEDGERTIGNFRVTAVAALHASILSGEPPSNTAFLVNDMVLNPGDSFSGALDRFAGTPVLLLPIKAPWENEMEMSGFVQRMRPQVVIPVHDGQAKPFFVDHRYELLAEEFDKVGVRFISLKTPGSSYECAHA</sequence>
<dbReference type="Pfam" id="PF13483">
    <property type="entry name" value="Lactamase_B_3"/>
    <property type="match status" value="1"/>
</dbReference>
<dbReference type="PANTHER" id="PTHR43546">
    <property type="entry name" value="UPF0173 METAL-DEPENDENT HYDROLASE MJ1163-RELATED"/>
    <property type="match status" value="1"/>
</dbReference>
<evidence type="ECO:0000313" key="2">
    <source>
        <dbReference type="EMBL" id="XCB33551.1"/>
    </source>
</evidence>
<reference evidence="2" key="2">
    <citation type="journal article" date="2024" name="Environ. Microbiol.">
        <title>Genome analysis and description of Tunturibacter gen. nov. expands the diversity of Terriglobia in tundra soils.</title>
        <authorList>
            <person name="Messyasz A."/>
            <person name="Mannisto M.K."/>
            <person name="Kerkhof L.J."/>
            <person name="Haggblom M.M."/>
        </authorList>
    </citation>
    <scope>NUCLEOTIDE SEQUENCE</scope>
    <source>
        <strain evidence="2">X5P6</strain>
    </source>
</reference>
<accession>A0AAU7ZRH2</accession>
<dbReference type="RefSeq" id="WP_353064387.1">
    <property type="nucleotide sequence ID" value="NZ_CP132942.1"/>
</dbReference>